<dbReference type="EMBL" id="VSRR010000017">
    <property type="protein sequence ID" value="MPC08084.1"/>
    <property type="molecule type" value="Genomic_DNA"/>
</dbReference>
<gene>
    <name evidence="2" type="ORF">E2C01_000657</name>
</gene>
<evidence type="ECO:0000313" key="2">
    <source>
        <dbReference type="EMBL" id="MPC08084.1"/>
    </source>
</evidence>
<name>A0A5B7CH58_PORTR</name>
<comment type="caution">
    <text evidence="2">The sequence shown here is derived from an EMBL/GenBank/DDBJ whole genome shotgun (WGS) entry which is preliminary data.</text>
</comment>
<protein>
    <submittedName>
        <fullName evidence="2">Uncharacterized protein</fullName>
    </submittedName>
</protein>
<dbReference type="AlphaFoldDB" id="A0A5B7CH58"/>
<dbReference type="Proteomes" id="UP000324222">
    <property type="component" value="Unassembled WGS sequence"/>
</dbReference>
<keyword evidence="3" id="KW-1185">Reference proteome</keyword>
<accession>A0A5B7CH58</accession>
<organism evidence="2 3">
    <name type="scientific">Portunus trituberculatus</name>
    <name type="common">Swimming crab</name>
    <name type="synonym">Neptunus trituberculatus</name>
    <dbReference type="NCBI Taxonomy" id="210409"/>
    <lineage>
        <taxon>Eukaryota</taxon>
        <taxon>Metazoa</taxon>
        <taxon>Ecdysozoa</taxon>
        <taxon>Arthropoda</taxon>
        <taxon>Crustacea</taxon>
        <taxon>Multicrustacea</taxon>
        <taxon>Malacostraca</taxon>
        <taxon>Eumalacostraca</taxon>
        <taxon>Eucarida</taxon>
        <taxon>Decapoda</taxon>
        <taxon>Pleocyemata</taxon>
        <taxon>Brachyura</taxon>
        <taxon>Eubrachyura</taxon>
        <taxon>Portunoidea</taxon>
        <taxon>Portunidae</taxon>
        <taxon>Portuninae</taxon>
        <taxon>Portunus</taxon>
    </lineage>
</organism>
<evidence type="ECO:0000313" key="3">
    <source>
        <dbReference type="Proteomes" id="UP000324222"/>
    </source>
</evidence>
<sequence>MGANGRENAARESDSLLRQGYASPLNVDGRGKYLGRSRNENVAMCYIRVPSHVSSGAAISTLFTLEMSS</sequence>
<feature type="region of interest" description="Disordered" evidence="1">
    <location>
        <begin position="1"/>
        <end position="32"/>
    </location>
</feature>
<proteinExistence type="predicted"/>
<evidence type="ECO:0000256" key="1">
    <source>
        <dbReference type="SAM" id="MobiDB-lite"/>
    </source>
</evidence>
<reference evidence="2 3" key="1">
    <citation type="submission" date="2019-05" db="EMBL/GenBank/DDBJ databases">
        <title>Another draft genome of Portunus trituberculatus and its Hox gene families provides insights of decapod evolution.</title>
        <authorList>
            <person name="Jeong J.-H."/>
            <person name="Song I."/>
            <person name="Kim S."/>
            <person name="Choi T."/>
            <person name="Kim D."/>
            <person name="Ryu S."/>
            <person name="Kim W."/>
        </authorList>
    </citation>
    <scope>NUCLEOTIDE SEQUENCE [LARGE SCALE GENOMIC DNA]</scope>
    <source>
        <tissue evidence="2">Muscle</tissue>
    </source>
</reference>